<dbReference type="RefSeq" id="WP_009058208.1">
    <property type="nucleotide sequence ID" value="NZ_JAHXRZ010000001.1"/>
</dbReference>
<feature type="transmembrane region" description="Helical" evidence="2">
    <location>
        <begin position="170"/>
        <end position="190"/>
    </location>
</feature>
<keyword evidence="2" id="KW-0812">Transmembrane</keyword>
<dbReference type="EMBL" id="OX458932">
    <property type="protein sequence ID" value="CAI9086576.1"/>
    <property type="molecule type" value="Genomic_DNA"/>
</dbReference>
<feature type="chain" id="PRO_5046612349" evidence="3">
    <location>
        <begin position="24"/>
        <end position="269"/>
    </location>
</feature>
<keyword evidence="3" id="KW-0732">Signal</keyword>
<protein>
    <submittedName>
        <fullName evidence="4">Uncharacterized protein</fullName>
    </submittedName>
</protein>
<reference evidence="4" key="1">
    <citation type="submission" date="2023-03" db="EMBL/GenBank/DDBJ databases">
        <authorList>
            <person name="Cremers G."/>
            <person name="Picone N."/>
        </authorList>
    </citation>
    <scope>NUCLEOTIDE SEQUENCE</scope>
    <source>
        <strain evidence="4">Sample_alias</strain>
    </source>
</reference>
<evidence type="ECO:0000313" key="4">
    <source>
        <dbReference type="EMBL" id="CAI9086576.1"/>
    </source>
</evidence>
<sequence>MKKRMQVFLIGLISVFVPPLFFSQGQTQEANTPPAQSQSTTPSPEQDKGIGPIREDVMGNRVPRKEGQLVRSGMVVAGCLTLLALFFPLWHITLTAPQYPEGLSLEIWAHTIRGSTPYDLGNINLLNHYIGMQSINPDLVPELKLGRPILVALALFAWLTALANSRRLAWIWIGLTVALCLAVAIDFYRWEYDYGHHLDPHAAIQIPGMAYQPPFFGSKHLLNFVATSLPAAGSYLILAALLIAAWSAKSKHAASRAFTSLFRFRRTTG</sequence>
<keyword evidence="2" id="KW-0472">Membrane</keyword>
<feature type="compositionally biased region" description="Basic and acidic residues" evidence="1">
    <location>
        <begin position="45"/>
        <end position="57"/>
    </location>
</feature>
<gene>
    <name evidence="4" type="ORF">MFUM_2267</name>
</gene>
<proteinExistence type="predicted"/>
<keyword evidence="2" id="KW-1133">Transmembrane helix</keyword>
<evidence type="ECO:0000313" key="5">
    <source>
        <dbReference type="Proteomes" id="UP001161497"/>
    </source>
</evidence>
<evidence type="ECO:0000256" key="3">
    <source>
        <dbReference type="SAM" id="SignalP"/>
    </source>
</evidence>
<evidence type="ECO:0000256" key="2">
    <source>
        <dbReference type="SAM" id="Phobius"/>
    </source>
</evidence>
<feature type="transmembrane region" description="Helical" evidence="2">
    <location>
        <begin position="221"/>
        <end position="246"/>
    </location>
</feature>
<feature type="signal peptide" evidence="3">
    <location>
        <begin position="1"/>
        <end position="23"/>
    </location>
</feature>
<feature type="region of interest" description="Disordered" evidence="1">
    <location>
        <begin position="26"/>
        <end position="57"/>
    </location>
</feature>
<dbReference type="Proteomes" id="UP001161497">
    <property type="component" value="Chromosome"/>
</dbReference>
<keyword evidence="5" id="KW-1185">Reference proteome</keyword>
<name>A0ABM9IFR8_9BACT</name>
<evidence type="ECO:0000256" key="1">
    <source>
        <dbReference type="SAM" id="MobiDB-lite"/>
    </source>
</evidence>
<feature type="transmembrane region" description="Helical" evidence="2">
    <location>
        <begin position="145"/>
        <end position="163"/>
    </location>
</feature>
<feature type="compositionally biased region" description="Low complexity" evidence="1">
    <location>
        <begin position="32"/>
        <end position="44"/>
    </location>
</feature>
<organism evidence="4 5">
    <name type="scientific">Candidatus Methylacidiphilum fumarolicum</name>
    <dbReference type="NCBI Taxonomy" id="591154"/>
    <lineage>
        <taxon>Bacteria</taxon>
        <taxon>Pseudomonadati</taxon>
        <taxon>Verrucomicrobiota</taxon>
        <taxon>Methylacidiphilae</taxon>
        <taxon>Methylacidiphilales</taxon>
        <taxon>Methylacidiphilaceae</taxon>
        <taxon>Methylacidiphilum (ex Ratnadevi et al. 2023)</taxon>
    </lineage>
</organism>
<accession>A0ABM9IFR8</accession>